<organism evidence="2 3">
    <name type="scientific">Tegillarca granosa</name>
    <name type="common">Malaysian cockle</name>
    <name type="synonym">Anadara granosa</name>
    <dbReference type="NCBI Taxonomy" id="220873"/>
    <lineage>
        <taxon>Eukaryota</taxon>
        <taxon>Metazoa</taxon>
        <taxon>Spiralia</taxon>
        <taxon>Lophotrochozoa</taxon>
        <taxon>Mollusca</taxon>
        <taxon>Bivalvia</taxon>
        <taxon>Autobranchia</taxon>
        <taxon>Pteriomorphia</taxon>
        <taxon>Arcoida</taxon>
        <taxon>Arcoidea</taxon>
        <taxon>Arcidae</taxon>
        <taxon>Tegillarca</taxon>
    </lineage>
</organism>
<keyword evidence="1" id="KW-0812">Transmembrane</keyword>
<evidence type="ECO:0000313" key="2">
    <source>
        <dbReference type="EMBL" id="KAJ8317131.1"/>
    </source>
</evidence>
<keyword evidence="1" id="KW-0472">Membrane</keyword>
<dbReference type="EMBL" id="JARBDR010000246">
    <property type="protein sequence ID" value="KAJ8317131.1"/>
    <property type="molecule type" value="Genomic_DNA"/>
</dbReference>
<sequence length="101" mass="11762">MCNYRILYLCVLFMINLYPVGVKKSFVIETLIKAVLHCQMFFVKKVDICIDFPNSDVVNQGLSKNQTNELSCEVIIKTSNTLVVYIKNFVFNQFKKNQQIE</sequence>
<proteinExistence type="predicted"/>
<evidence type="ECO:0000256" key="1">
    <source>
        <dbReference type="SAM" id="Phobius"/>
    </source>
</evidence>
<reference evidence="2 3" key="1">
    <citation type="submission" date="2022-12" db="EMBL/GenBank/DDBJ databases">
        <title>Chromosome-level genome of Tegillarca granosa.</title>
        <authorList>
            <person name="Kim J."/>
        </authorList>
    </citation>
    <scope>NUCLEOTIDE SEQUENCE [LARGE SCALE GENOMIC DNA]</scope>
    <source>
        <strain evidence="2">Teg-2019</strain>
        <tissue evidence="2">Adductor muscle</tissue>
    </source>
</reference>
<dbReference type="Proteomes" id="UP001217089">
    <property type="component" value="Unassembled WGS sequence"/>
</dbReference>
<keyword evidence="1" id="KW-1133">Transmembrane helix</keyword>
<feature type="transmembrane region" description="Helical" evidence="1">
    <location>
        <begin position="6"/>
        <end position="22"/>
    </location>
</feature>
<comment type="caution">
    <text evidence="2">The sequence shown here is derived from an EMBL/GenBank/DDBJ whole genome shotgun (WGS) entry which is preliminary data.</text>
</comment>
<keyword evidence="3" id="KW-1185">Reference proteome</keyword>
<evidence type="ECO:0008006" key="4">
    <source>
        <dbReference type="Google" id="ProtNLM"/>
    </source>
</evidence>
<accession>A0ABQ9FKE2</accession>
<evidence type="ECO:0000313" key="3">
    <source>
        <dbReference type="Proteomes" id="UP001217089"/>
    </source>
</evidence>
<protein>
    <recommendedName>
        <fullName evidence="4">Secreted protein</fullName>
    </recommendedName>
</protein>
<gene>
    <name evidence="2" type="ORF">KUTeg_005035</name>
</gene>
<name>A0ABQ9FKE2_TEGGR</name>